<proteinExistence type="evidence at protein level"/>
<dbReference type="Pfam" id="PF03137">
    <property type="entry name" value="OATP"/>
    <property type="match status" value="1"/>
</dbReference>
<dbReference type="Proteomes" id="UP000005640">
    <property type="component" value="Chromosome 12"/>
</dbReference>
<dbReference type="ExpressionAtlas" id="C9JHU9">
    <property type="expression patterns" value="baseline and differential"/>
</dbReference>
<dbReference type="EMBL" id="AC022224">
    <property type="status" value="NOT_ANNOTATED_CDS"/>
    <property type="molecule type" value="Genomic_DNA"/>
</dbReference>
<organism evidence="4 5">
    <name type="scientific">Homo sapiens</name>
    <name type="common">Human</name>
    <dbReference type="NCBI Taxonomy" id="9606"/>
    <lineage>
        <taxon>Eukaryota</taxon>
        <taxon>Metazoa</taxon>
        <taxon>Chordata</taxon>
        <taxon>Craniata</taxon>
        <taxon>Vertebrata</taxon>
        <taxon>Euteleostomi</taxon>
        <taxon>Mammalia</taxon>
        <taxon>Eutheria</taxon>
        <taxon>Euarchontoglires</taxon>
        <taxon>Primates</taxon>
        <taxon>Haplorrhini</taxon>
        <taxon>Catarrhini</taxon>
        <taxon>Hominidae</taxon>
        <taxon>Homo</taxon>
    </lineage>
</organism>
<dbReference type="HGNC" id="HGNC:10956">
    <property type="gene designation" value="SLCO1A2"/>
</dbReference>
<dbReference type="AlphaFoldDB" id="C9JHU9"/>
<dbReference type="PANTHER" id="PTHR11388:SF16">
    <property type="entry name" value="SOLUTE CARRIER ORGANIC ANION TRANSPORTER FAMILY MEMBER 1A2"/>
    <property type="match status" value="1"/>
</dbReference>
<keyword evidence="6" id="KW-1267">Proteomics identification</keyword>
<dbReference type="GO" id="GO:0016020">
    <property type="term" value="C:membrane"/>
    <property type="evidence" value="ECO:0007669"/>
    <property type="project" value="UniProtKB-SubCell"/>
</dbReference>
<dbReference type="InterPro" id="IPR036259">
    <property type="entry name" value="MFS_trans_sf"/>
</dbReference>
<evidence type="ECO:0007829" key="6">
    <source>
        <dbReference type="PeptideAtlas" id="C9JHU9"/>
    </source>
</evidence>
<dbReference type="Gene3D" id="1.20.1250.20">
    <property type="entry name" value="MFS general substrate transporter like domains"/>
    <property type="match status" value="1"/>
</dbReference>
<reference evidence="4 5" key="1">
    <citation type="journal article" date="2001" name="Nature">
        <title>Initial sequencing and analysis of the human genome.</title>
        <authorList>
            <consortium name="International Human Genome Sequencing Consortium"/>
            <person name="Lander E.S."/>
            <person name="Linton L.M."/>
            <person name="Birren B."/>
            <person name="Nusbaum C."/>
            <person name="Zody M.C."/>
            <person name="Baldwin J."/>
            <person name="Devon K."/>
            <person name="Dewar K."/>
            <person name="Doyle M."/>
            <person name="FitzHugh W."/>
            <person name="Funke R."/>
            <person name="Gage D."/>
            <person name="Harris K."/>
            <person name="Heaford A."/>
            <person name="Howland J."/>
            <person name="Kann L."/>
            <person name="Lehoczky J."/>
            <person name="LeVine R."/>
            <person name="McEwan P."/>
            <person name="McKernan K."/>
            <person name="Meldrim J."/>
            <person name="Mesirov J.P."/>
            <person name="Miranda C."/>
            <person name="Morris W."/>
            <person name="Naylor J."/>
            <person name="Raymond C."/>
            <person name="Rosetti M."/>
            <person name="Santos R."/>
            <person name="Sheridan A."/>
            <person name="Sougnez C."/>
            <person name="Stange-Thomann N."/>
            <person name="Stojanovic N."/>
            <person name="Subramanian A."/>
            <person name="Wyman D."/>
            <person name="Rogers J."/>
            <person name="Sulston J."/>
            <person name="Ainscough R."/>
            <person name="Beck S."/>
            <person name="Bentley D."/>
            <person name="Burton J."/>
            <person name="Clee C."/>
            <person name="Carter N."/>
            <person name="Coulson A."/>
            <person name="Deadman R."/>
            <person name="Deloukas P."/>
            <person name="Dunham A."/>
            <person name="Dunham I."/>
            <person name="Durbin R."/>
            <person name="French L."/>
            <person name="Grafham D."/>
            <person name="Gregory S."/>
            <person name="Hubbard T."/>
            <person name="Humphray S."/>
            <person name="Hunt A."/>
            <person name="Jones M."/>
            <person name="Lloyd C."/>
            <person name="McMurray A."/>
            <person name="Matthews L."/>
            <person name="Mercer S."/>
            <person name="Milne S."/>
            <person name="Mullikin J.C."/>
            <person name="Mungall A."/>
            <person name="Plumb R."/>
            <person name="Ross M."/>
            <person name="Shownkeen R."/>
            <person name="Sims S."/>
            <person name="Waterston R.H."/>
            <person name="Wilson R.K."/>
            <person name="Hillier L.W."/>
            <person name="McPherson J.D."/>
            <person name="Marra M.A."/>
            <person name="Mardis E.R."/>
            <person name="Fulton L.A."/>
            <person name="Chinwalla A.T."/>
            <person name="Pepin K.H."/>
            <person name="Gish W.R."/>
            <person name="Chissoe S.L."/>
            <person name="Wendl M.C."/>
            <person name="Delehaunty K.D."/>
            <person name="Miner T.L."/>
            <person name="Delehaunty A."/>
            <person name="Kramer J.B."/>
            <person name="Cook L.L."/>
            <person name="Fulton R.S."/>
            <person name="Johnson D.L."/>
            <person name="Minx P.J."/>
            <person name="Clifton S.W."/>
            <person name="Hawkins T."/>
            <person name="Branscomb E."/>
            <person name="Predki P."/>
            <person name="Richardson P."/>
            <person name="Wenning S."/>
            <person name="Slezak T."/>
            <person name="Doggett N."/>
            <person name="Cheng J.F."/>
            <person name="Olsen A."/>
            <person name="Lucas S."/>
            <person name="Elkin C."/>
            <person name="Uberbacher E."/>
            <person name="Frazier M."/>
            <person name="Gibbs R.A."/>
            <person name="Muzny D.M."/>
            <person name="Scherer S.E."/>
            <person name="Bouck J.B."/>
            <person name="Sodergren E.J."/>
            <person name="Worley K.C."/>
            <person name="Rives C.M."/>
            <person name="Gorrell J.H."/>
            <person name="Metzker M.L."/>
            <person name="Naylor S.L."/>
            <person name="Kucherlapati R.S."/>
            <person name="Nelson D.L."/>
            <person name="Weinstock G.M."/>
            <person name="Sakaki Y."/>
            <person name="Fujiyama A."/>
            <person name="Hattori M."/>
            <person name="Yada T."/>
            <person name="Toyoda A."/>
            <person name="Itoh T."/>
            <person name="Kawagoe C."/>
            <person name="Watanabe H."/>
            <person name="Totoki Y."/>
            <person name="Taylor T."/>
            <person name="Weissenbach J."/>
            <person name="Heilig R."/>
            <person name="Saurin W."/>
            <person name="Artiguenave F."/>
            <person name="Brottier P."/>
            <person name="Bruls T."/>
            <person name="Pelletier E."/>
            <person name="Robert C."/>
            <person name="Wincker P."/>
            <person name="Smith D.R."/>
            <person name="Doucette-Stamm L."/>
            <person name="Rubenfield M."/>
            <person name="Weinstock K."/>
            <person name="Lee H.M."/>
            <person name="Dubois J."/>
            <person name="Rosenthal A."/>
            <person name="Platzer M."/>
            <person name="Nyakatura G."/>
            <person name="Taudien S."/>
            <person name="Rump A."/>
            <person name="Yang H."/>
            <person name="Yu J."/>
            <person name="Wang J."/>
            <person name="Huang G."/>
            <person name="Gu J."/>
            <person name="Hood L."/>
            <person name="Rowen L."/>
            <person name="Madan A."/>
            <person name="Qin S."/>
            <person name="Davis R.W."/>
            <person name="Federspiel N.A."/>
            <person name="Abola A.P."/>
            <person name="Proctor M.J."/>
            <person name="Myers R.M."/>
            <person name="Schmutz J."/>
            <person name="Dickson M."/>
            <person name="Grimwood J."/>
            <person name="Cox D.R."/>
            <person name="Olson M.V."/>
            <person name="Kaul R."/>
            <person name="Raymond C."/>
            <person name="Shimizu N."/>
            <person name="Kawasaki K."/>
            <person name="Minoshima S."/>
            <person name="Evans G.A."/>
            <person name="Athanasiou M."/>
            <person name="Schultz R."/>
            <person name="Roe B.A."/>
            <person name="Chen F."/>
            <person name="Pan H."/>
            <person name="Ramser J."/>
            <person name="Lehrach H."/>
            <person name="Reinhardt R."/>
            <person name="McCombie W.R."/>
            <person name="de la Bastide M."/>
            <person name="Dedhia N."/>
            <person name="Blocker H."/>
            <person name="Hornischer K."/>
            <person name="Nordsiek G."/>
            <person name="Agarwala R."/>
            <person name="Aravind L."/>
            <person name="Bailey J.A."/>
            <person name="Bateman A."/>
            <person name="Batzoglou S."/>
            <person name="Birney E."/>
            <person name="Bork P."/>
            <person name="Brown D.G."/>
            <person name="Burge C.B."/>
            <person name="Cerutti L."/>
            <person name="Chen H.C."/>
            <person name="Church D."/>
            <person name="Clamp M."/>
            <person name="Copley R.R."/>
            <person name="Doerks T."/>
            <person name="Eddy S.R."/>
            <person name="Eichler E.E."/>
            <person name="Furey T.S."/>
            <person name="Galagan J."/>
            <person name="Gilbert J.G."/>
            <person name="Harmon C."/>
            <person name="Hayashizaki Y."/>
            <person name="Haussler D."/>
            <person name="Hermjakob H."/>
            <person name="Hokamp K."/>
            <person name="Jang W."/>
            <person name="Johnson L.S."/>
            <person name="Jones T.A."/>
            <person name="Kasif S."/>
            <person name="Kaspryzk A."/>
            <person name="Kennedy S."/>
            <person name="Kent W.J."/>
            <person name="Kitts P."/>
            <person name="Koonin E.V."/>
            <person name="Korf I."/>
            <person name="Kulp D."/>
            <person name="Lancet D."/>
            <person name="Lowe T.M."/>
            <person name="McLysaght A."/>
            <person name="Mikkelsen T."/>
            <person name="Moran J.V."/>
            <person name="Mulder N."/>
            <person name="Pollara V.J."/>
            <person name="Ponting C.P."/>
            <person name="Schuler G."/>
            <person name="Schultz J."/>
            <person name="Slater G."/>
            <person name="Smit A.F."/>
            <person name="Stupka E."/>
            <person name="Szustakowski J."/>
            <person name="Thierry-Mieg D."/>
            <person name="Thierry-Mieg J."/>
            <person name="Wagner L."/>
            <person name="Wallis J."/>
            <person name="Wheeler R."/>
            <person name="Williams A."/>
            <person name="Wolf Y.I."/>
            <person name="Wolfe K.H."/>
            <person name="Yang S.P."/>
            <person name="Yeh R.F."/>
            <person name="Collins F."/>
            <person name="Guyer M.S."/>
            <person name="Peterson J."/>
            <person name="Felsenfeld A."/>
            <person name="Wetterstrand K.A."/>
            <person name="Patrinos A."/>
            <person name="Morgan M.J."/>
            <person name="de Jong P."/>
            <person name="Catanese J.J."/>
            <person name="Osoegawa K."/>
            <person name="Shizuya H."/>
            <person name="Choi S."/>
            <person name="Chen Y.J."/>
        </authorList>
    </citation>
    <scope>NUCLEOTIDE SEQUENCE [LARGE SCALE GENOMIC DNA]</scope>
</reference>
<keyword evidence="3" id="KW-1133">Transmembrane helix</keyword>
<dbReference type="MassIVE" id="C9JHU9"/>
<evidence type="ECO:0000313" key="4">
    <source>
        <dbReference type="Ensembl" id="ENSP00000416190.1"/>
    </source>
</evidence>
<keyword evidence="3" id="KW-0472">Membrane</keyword>
<dbReference type="OpenTargets" id="ENSG00000084453"/>
<feature type="non-terminal residue" evidence="4">
    <location>
        <position position="147"/>
    </location>
</feature>
<dbReference type="InterPro" id="IPR004156">
    <property type="entry name" value="OATP"/>
</dbReference>
<protein>
    <submittedName>
        <fullName evidence="4">Solute carrier organic anion transporter family member 1A2</fullName>
    </submittedName>
</protein>
<accession>C9JHU9</accession>
<sequence length="147" mass="16445">MGETEKRIETHRIRCLSKLKMFLLAITCAFVSKTLSGSYMNSMLTQIERQFNIPTSLVGFINGSFEIGNLLLIIFVSYFGTKLHRPIMIGIGCVVMGLGCFLKSLPHFLMNQYEYESTVSVSGNLSSNSFLCMENGTQILRPTQDPS</sequence>
<dbReference type="Antibodypedia" id="12308">
    <property type="antibodies" value="123 antibodies from 21 providers"/>
</dbReference>
<gene>
    <name evidence="4" type="primary">SLCO1A2</name>
</gene>
<keyword evidence="5" id="KW-1185">Reference proteome</keyword>
<name>C9JHU9_HUMAN</name>
<dbReference type="OMA" id="DCNMDCN"/>
<comment type="subcellular location">
    <subcellularLocation>
        <location evidence="1">Membrane</location>
        <topology evidence="1">Multi-pass membrane protein</topology>
    </subcellularLocation>
</comment>
<reference evidence="4" key="4">
    <citation type="submission" date="2025-08" db="UniProtKB">
        <authorList>
            <consortium name="Ensembl"/>
        </authorList>
    </citation>
    <scope>IDENTIFICATION</scope>
</reference>
<evidence type="ECO:0000256" key="1">
    <source>
        <dbReference type="ARBA" id="ARBA00004141"/>
    </source>
</evidence>
<keyword evidence="2" id="KW-1015">Disulfide bond</keyword>
<feature type="transmembrane region" description="Helical" evidence="3">
    <location>
        <begin position="87"/>
        <end position="105"/>
    </location>
</feature>
<dbReference type="SUPFAM" id="SSF103473">
    <property type="entry name" value="MFS general substrate transporter"/>
    <property type="match status" value="1"/>
</dbReference>
<dbReference type="Bgee" id="ENSG00000084453">
    <property type="expression patterns" value="Expressed in C1 segment of cervical spinal cord and 113 other cell types or tissues"/>
</dbReference>
<evidence type="ECO:0000256" key="2">
    <source>
        <dbReference type="ARBA" id="ARBA00023157"/>
    </source>
</evidence>
<dbReference type="PANTHER" id="PTHR11388">
    <property type="entry name" value="ORGANIC ANION TRANSPORTER"/>
    <property type="match status" value="1"/>
</dbReference>
<dbReference type="Ensembl" id="ENST00000422327.5">
    <property type="protein sequence ID" value="ENSP00000416190.1"/>
    <property type="gene ID" value="ENSG00000084453.18"/>
</dbReference>
<dbReference type="UCSC" id="uc058ltz.1">
    <property type="organism name" value="human"/>
</dbReference>
<dbReference type="ChiTaRS" id="SLCO1A2">
    <property type="organism name" value="human"/>
</dbReference>
<reference evidence="4 5" key="2">
    <citation type="journal article" date="2004" name="Nature">
        <title>Finishing the euchromatic sequence of the human genome.</title>
        <authorList>
            <consortium name="International Human Genome Sequencing Consortium"/>
        </authorList>
    </citation>
    <scope>NUCLEOTIDE SEQUENCE [LARGE SCALE GENOMIC DNA]</scope>
</reference>
<dbReference type="SMR" id="C9JHU9"/>
<dbReference type="OrthoDB" id="5062115at2759"/>
<dbReference type="EMBL" id="AC006559">
    <property type="status" value="NOT_ANNOTATED_CDS"/>
    <property type="molecule type" value="Genomic_DNA"/>
</dbReference>
<dbReference type="VEuPathDB" id="HostDB:ENSG00000084453"/>
<dbReference type="GO" id="GO:0055085">
    <property type="term" value="P:transmembrane transport"/>
    <property type="evidence" value="ECO:0007669"/>
    <property type="project" value="InterPro"/>
</dbReference>
<reference evidence="4 5" key="3">
    <citation type="journal article" date="2006" name="Nature">
        <title>The finished DNA sequence of human chromosome 12.</title>
        <authorList>
            <consortium name="Baylor College of Medicine Human Genome Sequencing Center Sequence Production Team"/>
            <person name="Scherer S.E."/>
            <person name="Muzny D.M."/>
            <person name="Buhay C.J."/>
            <person name="Chen R."/>
            <person name="Cree A."/>
            <person name="Ding Y."/>
            <person name="Dugan-Rocha S."/>
            <person name="Gill R."/>
            <person name="Gunaratne P."/>
            <person name="Harris R.A."/>
            <person name="Hawes A.C."/>
            <person name="Hernandez J."/>
            <person name="Hodgson A.V."/>
            <person name="Hume J."/>
            <person name="Jackson A."/>
            <person name="Khan Z.M."/>
            <person name="Kovar-Smith C."/>
            <person name="Lewis L.R."/>
            <person name="Lozado R.J."/>
            <person name="Metzker M.L."/>
            <person name="Milosavljevic A."/>
            <person name="Miner G.R."/>
            <person name="Montgomery K.T."/>
            <person name="Morgan M.B."/>
            <person name="Nazareth L.V."/>
            <person name="Scott G."/>
            <person name="Sodergren E."/>
            <person name="Song X.Z."/>
            <person name="Steffen D."/>
            <person name="Lovering R.C."/>
            <person name="Wheeler D.A."/>
            <person name="Worley K.C."/>
            <person name="Yuan Y."/>
            <person name="Zhang Z."/>
            <person name="Adams C.Q."/>
            <person name="Ansari-Lari M.A."/>
            <person name="Ayele M."/>
            <person name="Brown M.J."/>
            <person name="Chen G."/>
            <person name="Chen Z."/>
            <person name="Clerc-Blankenburg K.P."/>
            <person name="Davis C."/>
            <person name="Delgado O."/>
            <person name="Dinh H.H."/>
            <person name="Draper H."/>
            <person name="Gonzalez-Garay M.L."/>
            <person name="Havlak P."/>
            <person name="Jackson L.R."/>
            <person name="Jacob L.S."/>
            <person name="Kelly S.H."/>
            <person name="Li L."/>
            <person name="Li Z."/>
            <person name="Liu J."/>
            <person name="Liu W."/>
            <person name="Lu J."/>
            <person name="Maheshwari M."/>
            <person name="Nguyen B.V."/>
            <person name="Okwuonu G.O."/>
            <person name="Pasternak S."/>
            <person name="Perez L.M."/>
            <person name="Plopper F.J."/>
            <person name="Santibanez J."/>
            <person name="Shen H."/>
            <person name="Tabor P.E."/>
            <person name="Verduzco D."/>
            <person name="Waldron L."/>
            <person name="Wang Q."/>
            <person name="Williams G.A."/>
            <person name="Zhang J."/>
            <person name="Zhou J."/>
            <person name="Allen C.C."/>
            <person name="Amin A.G."/>
            <person name="Anyalebechi V."/>
            <person name="Bailey M."/>
            <person name="Barbaria J.A."/>
            <person name="Bimage K.E."/>
            <person name="Bryant N.P."/>
            <person name="Burch P.E."/>
            <person name="Burkett C.E."/>
            <person name="Burrell K.L."/>
            <person name="Calderon E."/>
            <person name="Cardenas V."/>
            <person name="Carter K."/>
            <person name="Casias K."/>
            <person name="Cavazos I."/>
            <person name="Cavazos S.R."/>
            <person name="Ceasar H."/>
            <person name="Chacko J."/>
            <person name="Chan S.N."/>
            <person name="Chavez D."/>
            <person name="Christopoulos C."/>
            <person name="Chu J."/>
            <person name="Cockrell R."/>
            <person name="Cox C.D."/>
            <person name="Dang M."/>
            <person name="Dathorne S.R."/>
            <person name="David R."/>
            <person name="Davis C.M."/>
            <person name="Davy-Carroll L."/>
            <person name="Deshazo D.R."/>
            <person name="Donlin J.E."/>
            <person name="D'Souza L."/>
            <person name="Eaves K.A."/>
            <person name="Egan A."/>
            <person name="Emery-Cohen A.J."/>
            <person name="Escotto M."/>
            <person name="Flagg N."/>
            <person name="Forbes L.D."/>
            <person name="Gabisi A.M."/>
            <person name="Garza M."/>
            <person name="Hamilton C."/>
            <person name="Henderson N."/>
            <person name="Hernandez O."/>
            <person name="Hines S."/>
            <person name="Hogues M.E."/>
            <person name="Huang M."/>
            <person name="Idlebird D.G."/>
            <person name="Johnson R."/>
            <person name="Jolivet A."/>
            <person name="Jones S."/>
            <person name="Kagan R."/>
            <person name="King L.M."/>
            <person name="Leal B."/>
            <person name="Lebow H."/>
            <person name="Lee S."/>
            <person name="LeVan J.M."/>
            <person name="Lewis L.C."/>
            <person name="London P."/>
            <person name="Lorensuhewa L.M."/>
            <person name="Loulseged H."/>
            <person name="Lovett D.A."/>
            <person name="Lucier A."/>
            <person name="Lucier R.L."/>
            <person name="Ma J."/>
            <person name="Madu R.C."/>
            <person name="Mapua P."/>
            <person name="Martindale A.D."/>
            <person name="Martinez E."/>
            <person name="Massey E."/>
            <person name="Mawhiney S."/>
            <person name="Meador M.G."/>
            <person name="Mendez S."/>
            <person name="Mercado C."/>
            <person name="Mercado I.C."/>
            <person name="Merritt C.E."/>
            <person name="Miner Z.L."/>
            <person name="Minja E."/>
            <person name="Mitchell T."/>
            <person name="Mohabbat F."/>
            <person name="Mohabbat K."/>
            <person name="Montgomery B."/>
            <person name="Moore N."/>
            <person name="Morris S."/>
            <person name="Munidasa M."/>
            <person name="Ngo R.N."/>
            <person name="Nguyen N.B."/>
            <person name="Nickerson E."/>
            <person name="Nwaokelemeh O.O."/>
            <person name="Nwokenkwo S."/>
            <person name="Obregon M."/>
            <person name="Oguh M."/>
            <person name="Oragunye N."/>
            <person name="Oviedo R.J."/>
            <person name="Parish B.J."/>
            <person name="Parker D.N."/>
            <person name="Parrish J."/>
            <person name="Parks K.L."/>
            <person name="Paul H.A."/>
            <person name="Payton B.A."/>
            <person name="Perez A."/>
            <person name="Perrin W."/>
            <person name="Pickens A."/>
            <person name="Primus E.L."/>
            <person name="Pu L.L."/>
            <person name="Puazo M."/>
            <person name="Quiles M.M."/>
            <person name="Quiroz J.B."/>
            <person name="Rabata D."/>
            <person name="Reeves K."/>
            <person name="Ruiz S.J."/>
            <person name="Shao H."/>
            <person name="Sisson I."/>
            <person name="Sonaike T."/>
            <person name="Sorelle R.P."/>
            <person name="Sutton A.E."/>
            <person name="Svatek A.F."/>
            <person name="Svetz L.A."/>
            <person name="Tamerisa K.S."/>
            <person name="Taylor T.R."/>
            <person name="Teague B."/>
            <person name="Thomas N."/>
            <person name="Thorn R.D."/>
            <person name="Trejos Z.Y."/>
            <person name="Trevino B.K."/>
            <person name="Ukegbu O.N."/>
            <person name="Urban J.B."/>
            <person name="Vasquez L.I."/>
            <person name="Vera V.A."/>
            <person name="Villasana D.M."/>
            <person name="Wang L."/>
            <person name="Ward-Moore S."/>
            <person name="Warren J.T."/>
            <person name="Wei X."/>
            <person name="White F."/>
            <person name="Williamson A.L."/>
            <person name="Wleczyk R."/>
            <person name="Wooden H.S."/>
            <person name="Wooden S.H."/>
            <person name="Yen J."/>
            <person name="Yoon L."/>
            <person name="Yoon V."/>
            <person name="Zorrilla S.E."/>
            <person name="Nelson D."/>
            <person name="Kucherlapati R."/>
            <person name="Weinstock G."/>
            <person name="Gibbs R.A."/>
            <person name="null."/>
        </authorList>
    </citation>
    <scope>NUCLEOTIDE SEQUENCE [LARGE SCALE GENOMIC DNA]</scope>
</reference>
<reference evidence="4" key="5">
    <citation type="submission" date="2025-09" db="UniProtKB">
        <authorList>
            <consortium name="Ensembl"/>
        </authorList>
    </citation>
    <scope>IDENTIFICATION</scope>
</reference>
<feature type="transmembrane region" description="Helical" evidence="3">
    <location>
        <begin position="21"/>
        <end position="40"/>
    </location>
</feature>
<dbReference type="GeneTree" id="ENSGT01150000286901"/>
<evidence type="ECO:0000256" key="3">
    <source>
        <dbReference type="SAM" id="Phobius"/>
    </source>
</evidence>
<keyword evidence="3" id="KW-0812">Transmembrane</keyword>
<dbReference type="Ensembl" id="ENST00000422327.5">
    <property type="protein sequence ID" value="ENSP00000416190.1"/>
    <property type="gene ID" value="ENSG00000084453.17"/>
</dbReference>
<feature type="transmembrane region" description="Helical" evidence="3">
    <location>
        <begin position="60"/>
        <end position="80"/>
    </location>
</feature>
<evidence type="ECO:0000313" key="5">
    <source>
        <dbReference type="Proteomes" id="UP000005640"/>
    </source>
</evidence>